<comment type="caution">
    <text evidence="1">The sequence shown here is derived from an EMBL/GenBank/DDBJ whole genome shotgun (WGS) entry which is preliminary data.</text>
</comment>
<dbReference type="EMBL" id="LUTP01000098">
    <property type="protein sequence ID" value="OSN02222.1"/>
    <property type="molecule type" value="Genomic_DNA"/>
</dbReference>
<protein>
    <submittedName>
        <fullName evidence="1">Uncharacterized protein</fullName>
    </submittedName>
</protein>
<gene>
    <name evidence="1" type="ORF">AU511_16445</name>
</gene>
<reference evidence="1 2" key="1">
    <citation type="submission" date="2016-02" db="EMBL/GenBank/DDBJ databases">
        <title>Species-wide whole genome sequencing reveals diversity, host range in Lonsdalea quercina.</title>
        <authorList>
            <person name="Li Y."/>
        </authorList>
    </citation>
    <scope>NUCLEOTIDE SEQUENCE [LARGE SCALE GENOMIC DNA]</scope>
    <source>
        <strain evidence="1 2">LMG 26264</strain>
    </source>
</reference>
<organism evidence="1 2">
    <name type="scientific">Lonsdalea iberica</name>
    <dbReference type="NCBI Taxonomy" id="1082703"/>
    <lineage>
        <taxon>Bacteria</taxon>
        <taxon>Pseudomonadati</taxon>
        <taxon>Pseudomonadota</taxon>
        <taxon>Gammaproteobacteria</taxon>
        <taxon>Enterobacterales</taxon>
        <taxon>Pectobacteriaceae</taxon>
        <taxon>Lonsdalea</taxon>
    </lineage>
</organism>
<name>A0A1X3RK96_9GAMM</name>
<accession>A0A1X3RK96</accession>
<proteinExistence type="predicted"/>
<evidence type="ECO:0000313" key="2">
    <source>
        <dbReference type="Proteomes" id="UP000194020"/>
    </source>
</evidence>
<dbReference type="Proteomes" id="UP000194020">
    <property type="component" value="Unassembled WGS sequence"/>
</dbReference>
<dbReference type="AlphaFoldDB" id="A0A1X3RK96"/>
<sequence length="126" mass="14886">MIMKNNYSFNDLLEKEPYALMDKNELFFKMRELTMRGSISRLNGINETECNFSDEFYFIIHNIVSYKGKTPFLKGLFFVTPKKSLINFLAKSIERDDLRDLLIAPKFETEPRYVIQVNDGAFYLCK</sequence>
<evidence type="ECO:0000313" key="1">
    <source>
        <dbReference type="EMBL" id="OSN02222.1"/>
    </source>
</evidence>